<name>V6LQG1_9EUKA</name>
<protein>
    <submittedName>
        <fullName evidence="1">Uncharacterized protein</fullName>
    </submittedName>
</protein>
<reference evidence="1" key="1">
    <citation type="journal article" date="2014" name="PLoS Genet.">
        <title>The Genome of Spironucleus salmonicida Highlights a Fish Pathogen Adapted to Fluctuating Environments.</title>
        <authorList>
            <person name="Xu F."/>
            <person name="Jerlstrom-Hultqvist J."/>
            <person name="Einarsson E."/>
            <person name="Astvaldsson A."/>
            <person name="Svard S.G."/>
            <person name="Andersson J.O."/>
        </authorList>
    </citation>
    <scope>NUCLEOTIDE SEQUENCE</scope>
</reference>
<sequence>MNYELNTDWSRPYTNHTQRYYNPTVISFEQQTSRTRPVFFLSDHSLGLDNQYKSQASHQVNLPTFSTHQKYKPRKRTTFRIVQQQQ</sequence>
<organism evidence="1">
    <name type="scientific">Spironucleus salmonicida</name>
    <dbReference type="NCBI Taxonomy" id="348837"/>
    <lineage>
        <taxon>Eukaryota</taxon>
        <taxon>Metamonada</taxon>
        <taxon>Diplomonadida</taxon>
        <taxon>Hexamitidae</taxon>
        <taxon>Hexamitinae</taxon>
        <taxon>Spironucleus</taxon>
    </lineage>
</organism>
<accession>V6LQG1</accession>
<proteinExistence type="predicted"/>
<dbReference type="AlphaFoldDB" id="V6LQG1"/>
<gene>
    <name evidence="1" type="ORF">SS50377_13150</name>
</gene>
<dbReference type="EMBL" id="KI546061">
    <property type="protein sequence ID" value="EST46820.1"/>
    <property type="molecule type" value="Genomic_DNA"/>
</dbReference>
<evidence type="ECO:0000313" key="1">
    <source>
        <dbReference type="EMBL" id="EST46820.1"/>
    </source>
</evidence>